<dbReference type="NCBIfam" id="TIGR00937">
    <property type="entry name" value="2A51"/>
    <property type="match status" value="1"/>
</dbReference>
<evidence type="ECO:0000256" key="6">
    <source>
        <dbReference type="ARBA" id="ARBA00023136"/>
    </source>
</evidence>
<sequence length="419" mass="43000">MNKHTSTRIPLPRRIRRFGEILAVSAKLGLTSFGGPIAHLGYFHEEYVNKRKWISEQSYAELVALAQFLPGPASSQVGIGIGLQRGGLAGAVAAWLGFTLPSAAAMALFALALRGMDVSGSAWLHGLKLTAVAVVAHAVWSMGRKLAAGPSRAAIAVLACALALLWPGAFGQVAAIAAAGLAGLWLFRGGGTEAAGPSGGADAPAPQPPLQCGAALFSLALFFALLLLLPLFTRLAGAGAGAGGESLRLVDSFYRAGSLVFGGGHVVLPLLESEIVPAGVIGGDDFLAGYGMVQAMPGPLFTFASYLGAVWGGIPGAMLATLAIFLPAFLLILGALPFWSRLSRHARAQSALHGVNAAVVGLLLAALYDPIWTTSVRNAGDFSLALLLFAMLAWWKLPPWTAVVAGAAGGLLLGLLTSL</sequence>
<comment type="similarity">
    <text evidence="2">Belongs to the chromate ion transporter (CHR) (TC 2.A.51) family.</text>
</comment>
<feature type="transmembrane region" description="Helical" evidence="7">
    <location>
        <begin position="95"/>
        <end position="116"/>
    </location>
</feature>
<dbReference type="Pfam" id="PF02417">
    <property type="entry name" value="Chromate_transp"/>
    <property type="match status" value="2"/>
</dbReference>
<evidence type="ECO:0000313" key="9">
    <source>
        <dbReference type="Proteomes" id="UP000325218"/>
    </source>
</evidence>
<feature type="transmembrane region" description="Helical" evidence="7">
    <location>
        <begin position="291"/>
        <end position="311"/>
    </location>
</feature>
<feature type="transmembrane region" description="Helical" evidence="7">
    <location>
        <begin position="154"/>
        <end position="187"/>
    </location>
</feature>
<organism evidence="8 9">
    <name type="scientific">Paenibacillus faecis</name>
    <dbReference type="NCBI Taxonomy" id="862114"/>
    <lineage>
        <taxon>Bacteria</taxon>
        <taxon>Bacillati</taxon>
        <taxon>Bacillota</taxon>
        <taxon>Bacilli</taxon>
        <taxon>Bacillales</taxon>
        <taxon>Paenibacillaceae</taxon>
        <taxon>Paenibacillus</taxon>
    </lineage>
</organism>
<dbReference type="RefSeq" id="WP_148449669.1">
    <property type="nucleotide sequence ID" value="NZ_VSDO01000001.1"/>
</dbReference>
<evidence type="ECO:0000256" key="2">
    <source>
        <dbReference type="ARBA" id="ARBA00005262"/>
    </source>
</evidence>
<feature type="transmembrane region" description="Helical" evidence="7">
    <location>
        <begin position="400"/>
        <end position="418"/>
    </location>
</feature>
<proteinExistence type="inferred from homology"/>
<dbReference type="Proteomes" id="UP000325218">
    <property type="component" value="Unassembled WGS sequence"/>
</dbReference>
<dbReference type="InterPro" id="IPR003370">
    <property type="entry name" value="Chromate_transpt"/>
</dbReference>
<dbReference type="GO" id="GO:0015109">
    <property type="term" value="F:chromate transmembrane transporter activity"/>
    <property type="evidence" value="ECO:0007669"/>
    <property type="project" value="InterPro"/>
</dbReference>
<evidence type="ECO:0000256" key="7">
    <source>
        <dbReference type="SAM" id="Phobius"/>
    </source>
</evidence>
<name>A0A5D0CY56_9BACL</name>
<dbReference type="EMBL" id="VSDO01000001">
    <property type="protein sequence ID" value="TYA14194.1"/>
    <property type="molecule type" value="Genomic_DNA"/>
</dbReference>
<dbReference type="PANTHER" id="PTHR33567:SF3">
    <property type="entry name" value="CHROMATE ION TRANSPORTER (EUROFUNG)"/>
    <property type="match status" value="1"/>
</dbReference>
<evidence type="ECO:0000256" key="4">
    <source>
        <dbReference type="ARBA" id="ARBA00022692"/>
    </source>
</evidence>
<dbReference type="PIRSF" id="PIRSF004810">
    <property type="entry name" value="ChrA"/>
    <property type="match status" value="1"/>
</dbReference>
<keyword evidence="9" id="KW-1185">Reference proteome</keyword>
<feature type="transmembrane region" description="Helical" evidence="7">
    <location>
        <begin position="318"/>
        <end position="339"/>
    </location>
</feature>
<dbReference type="OrthoDB" id="9788907at2"/>
<evidence type="ECO:0000256" key="1">
    <source>
        <dbReference type="ARBA" id="ARBA00004651"/>
    </source>
</evidence>
<feature type="transmembrane region" description="Helical" evidence="7">
    <location>
        <begin position="214"/>
        <end position="232"/>
    </location>
</feature>
<feature type="transmembrane region" description="Helical" evidence="7">
    <location>
        <begin position="351"/>
        <end position="368"/>
    </location>
</feature>
<evidence type="ECO:0000256" key="3">
    <source>
        <dbReference type="ARBA" id="ARBA00022475"/>
    </source>
</evidence>
<keyword evidence="3" id="KW-1003">Cell membrane</keyword>
<protein>
    <submittedName>
        <fullName evidence="8">Chromate efflux transporter</fullName>
    </submittedName>
</protein>
<dbReference type="PANTHER" id="PTHR33567">
    <property type="entry name" value="CHROMATE ION TRANSPORTER (EUROFUNG)"/>
    <property type="match status" value="1"/>
</dbReference>
<evidence type="ECO:0000313" key="8">
    <source>
        <dbReference type="EMBL" id="TYA14194.1"/>
    </source>
</evidence>
<keyword evidence="4 7" id="KW-0812">Transmembrane</keyword>
<comment type="caution">
    <text evidence="8">The sequence shown here is derived from an EMBL/GenBank/DDBJ whole genome shotgun (WGS) entry which is preliminary data.</text>
</comment>
<dbReference type="GO" id="GO:0005886">
    <property type="term" value="C:plasma membrane"/>
    <property type="evidence" value="ECO:0007669"/>
    <property type="project" value="UniProtKB-SubCell"/>
</dbReference>
<dbReference type="AlphaFoldDB" id="A0A5D0CY56"/>
<accession>A0A5D0CY56</accession>
<feature type="transmembrane region" description="Helical" evidence="7">
    <location>
        <begin position="21"/>
        <end position="42"/>
    </location>
</feature>
<reference evidence="8 9" key="1">
    <citation type="submission" date="2019-08" db="EMBL/GenBank/DDBJ databases">
        <title>Genome sequencing of Paenibacillus faecis DSM 23593(T).</title>
        <authorList>
            <person name="Kook J.-K."/>
            <person name="Park S.-N."/>
            <person name="Lim Y.K."/>
        </authorList>
    </citation>
    <scope>NUCLEOTIDE SEQUENCE [LARGE SCALE GENOMIC DNA]</scope>
    <source>
        <strain evidence="8 9">DSM 23593</strain>
    </source>
</reference>
<gene>
    <name evidence="8" type="primary">chrA</name>
    <name evidence="8" type="ORF">FRY98_00450</name>
</gene>
<keyword evidence="5 7" id="KW-1133">Transmembrane helix</keyword>
<dbReference type="InterPro" id="IPR014047">
    <property type="entry name" value="Chr_Tranpt_l_chain"/>
</dbReference>
<comment type="subcellular location">
    <subcellularLocation>
        <location evidence="1">Cell membrane</location>
        <topology evidence="1">Multi-pass membrane protein</topology>
    </subcellularLocation>
</comment>
<evidence type="ECO:0000256" key="5">
    <source>
        <dbReference type="ARBA" id="ARBA00022989"/>
    </source>
</evidence>
<keyword evidence="6 7" id="KW-0472">Membrane</keyword>